<dbReference type="SMART" id="SM01081">
    <property type="entry name" value="CHB_HEX"/>
    <property type="match status" value="1"/>
</dbReference>
<dbReference type="InterPro" id="IPR004867">
    <property type="entry name" value="CHB_C_dom"/>
</dbReference>
<dbReference type="SUPFAM" id="SSF81296">
    <property type="entry name" value="E set domains"/>
    <property type="match status" value="1"/>
</dbReference>
<dbReference type="Pfam" id="PF03174">
    <property type="entry name" value="CHB_HEX_C"/>
    <property type="match status" value="1"/>
</dbReference>
<dbReference type="Gene3D" id="3.30.379.10">
    <property type="entry name" value="Chitobiase/beta-hexosaminidase domain 2-like"/>
    <property type="match status" value="1"/>
</dbReference>
<dbReference type="AlphaFoldDB" id="A0AA37RXL6"/>
<evidence type="ECO:0000259" key="10">
    <source>
        <dbReference type="SMART" id="SM01081"/>
    </source>
</evidence>
<proteinExistence type="inferred from homology"/>
<dbReference type="InterPro" id="IPR012291">
    <property type="entry name" value="CBM2_carb-bd_dom_sf"/>
</dbReference>
<dbReference type="PANTHER" id="PTHR22600">
    <property type="entry name" value="BETA-HEXOSAMINIDASE"/>
    <property type="match status" value="1"/>
</dbReference>
<dbReference type="InterPro" id="IPR004866">
    <property type="entry name" value="CHB/HEX_N_dom"/>
</dbReference>
<evidence type="ECO:0000256" key="1">
    <source>
        <dbReference type="ARBA" id="ARBA00001231"/>
    </source>
</evidence>
<dbReference type="PANTHER" id="PTHR22600:SF57">
    <property type="entry name" value="BETA-N-ACETYLHEXOSAMINIDASE"/>
    <property type="match status" value="1"/>
</dbReference>
<feature type="signal peptide" evidence="9">
    <location>
        <begin position="1"/>
        <end position="26"/>
    </location>
</feature>
<dbReference type="InterPro" id="IPR017853">
    <property type="entry name" value="GH"/>
</dbReference>
<dbReference type="SUPFAM" id="SSF49384">
    <property type="entry name" value="Carbohydrate-binding domain"/>
    <property type="match status" value="1"/>
</dbReference>
<comment type="caution">
    <text evidence="11">The sequence shown here is derived from an EMBL/GenBank/DDBJ whole genome shotgun (WGS) entry which is preliminary data.</text>
</comment>
<dbReference type="SUPFAM" id="SSF55545">
    <property type="entry name" value="beta-N-acetylhexosaminidase-like domain"/>
    <property type="match status" value="1"/>
</dbReference>
<organism evidence="11 12">
    <name type="scientific">Paraferrimonas sedimenticola</name>
    <dbReference type="NCBI Taxonomy" id="375674"/>
    <lineage>
        <taxon>Bacteria</taxon>
        <taxon>Pseudomonadati</taxon>
        <taxon>Pseudomonadota</taxon>
        <taxon>Gammaproteobacteria</taxon>
        <taxon>Alteromonadales</taxon>
        <taxon>Ferrimonadaceae</taxon>
        <taxon>Paraferrimonas</taxon>
    </lineage>
</organism>
<dbReference type="GO" id="GO:0030247">
    <property type="term" value="F:polysaccharide binding"/>
    <property type="evidence" value="ECO:0007669"/>
    <property type="project" value="InterPro"/>
</dbReference>
<protein>
    <recommendedName>
        <fullName evidence="3">beta-N-acetylhexosaminidase</fullName>
        <ecNumber evidence="3">3.2.1.52</ecNumber>
    </recommendedName>
    <alternativeName>
        <fullName evidence="6">Beta-N-acetylhexosaminidase</fullName>
    </alternativeName>
    <alternativeName>
        <fullName evidence="7">N-acetyl-beta-glucosaminidase</fullName>
    </alternativeName>
</protein>
<keyword evidence="12" id="KW-1185">Reference proteome</keyword>
<dbReference type="InterPro" id="IPR029018">
    <property type="entry name" value="Hex-like_dom2"/>
</dbReference>
<dbReference type="InterPro" id="IPR015883">
    <property type="entry name" value="Glyco_hydro_20_cat"/>
</dbReference>
<evidence type="ECO:0000256" key="4">
    <source>
        <dbReference type="ARBA" id="ARBA00022801"/>
    </source>
</evidence>
<comment type="similarity">
    <text evidence="2">Belongs to the glycosyl hydrolase 20 family.</text>
</comment>
<comment type="catalytic activity">
    <reaction evidence="1">
        <text>Hydrolysis of terminal non-reducing N-acetyl-D-hexosamine residues in N-acetyl-beta-D-hexosaminides.</text>
        <dbReference type="EC" id="3.2.1.52"/>
    </reaction>
</comment>
<evidence type="ECO:0000256" key="3">
    <source>
        <dbReference type="ARBA" id="ARBA00012663"/>
    </source>
</evidence>
<dbReference type="Gene3D" id="2.60.40.10">
    <property type="entry name" value="Immunoglobulins"/>
    <property type="match status" value="1"/>
</dbReference>
<evidence type="ECO:0000256" key="9">
    <source>
        <dbReference type="SAM" id="SignalP"/>
    </source>
</evidence>
<dbReference type="InterPro" id="IPR015882">
    <property type="entry name" value="HEX_bac_N"/>
</dbReference>
<dbReference type="InterPro" id="IPR013783">
    <property type="entry name" value="Ig-like_fold"/>
</dbReference>
<dbReference type="GO" id="GO:0004563">
    <property type="term" value="F:beta-N-acetylhexosaminidase activity"/>
    <property type="evidence" value="ECO:0007669"/>
    <property type="project" value="UniProtKB-EC"/>
</dbReference>
<reference evidence="11" key="2">
    <citation type="submission" date="2023-01" db="EMBL/GenBank/DDBJ databases">
        <title>Draft genome sequence of Paraferrimonas sedimenticola strain NBRC 101628.</title>
        <authorList>
            <person name="Sun Q."/>
            <person name="Mori K."/>
        </authorList>
    </citation>
    <scope>NUCLEOTIDE SEQUENCE</scope>
    <source>
        <strain evidence="11">NBRC 101628</strain>
    </source>
</reference>
<dbReference type="Gene3D" id="3.20.20.80">
    <property type="entry name" value="Glycosidases"/>
    <property type="match status" value="1"/>
</dbReference>
<dbReference type="SUPFAM" id="SSF51445">
    <property type="entry name" value="(Trans)glycosidases"/>
    <property type="match status" value="1"/>
</dbReference>
<dbReference type="EC" id="3.2.1.52" evidence="3"/>
<evidence type="ECO:0000256" key="7">
    <source>
        <dbReference type="ARBA" id="ARBA00033000"/>
    </source>
</evidence>
<gene>
    <name evidence="11" type="ORF">GCM10007895_25860</name>
</gene>
<dbReference type="Proteomes" id="UP001161422">
    <property type="component" value="Unassembled WGS sequence"/>
</dbReference>
<dbReference type="InterPro" id="IPR008965">
    <property type="entry name" value="CBM2/CBM3_carb-bd_dom_sf"/>
</dbReference>
<evidence type="ECO:0000313" key="12">
    <source>
        <dbReference type="Proteomes" id="UP001161422"/>
    </source>
</evidence>
<dbReference type="CDD" id="cd06569">
    <property type="entry name" value="GH20_Sm-chitobiase-like"/>
    <property type="match status" value="1"/>
</dbReference>
<dbReference type="RefSeq" id="WP_141237342.1">
    <property type="nucleotide sequence ID" value="NZ_BSNC01000006.1"/>
</dbReference>
<keyword evidence="4" id="KW-0378">Hydrolase</keyword>
<evidence type="ECO:0000256" key="8">
    <source>
        <dbReference type="PIRSR" id="PIRSR625705-1"/>
    </source>
</evidence>
<dbReference type="InterPro" id="IPR014756">
    <property type="entry name" value="Ig_E-set"/>
</dbReference>
<dbReference type="GO" id="GO:0030203">
    <property type="term" value="P:glycosaminoglycan metabolic process"/>
    <property type="evidence" value="ECO:0007669"/>
    <property type="project" value="TreeGrafter"/>
</dbReference>
<feature type="domain" description="Chitobiase/beta-hexosaminidases N-terminal" evidence="10">
    <location>
        <begin position="37"/>
        <end position="190"/>
    </location>
</feature>
<dbReference type="GO" id="GO:0016020">
    <property type="term" value="C:membrane"/>
    <property type="evidence" value="ECO:0007669"/>
    <property type="project" value="TreeGrafter"/>
</dbReference>
<dbReference type="Pfam" id="PF02838">
    <property type="entry name" value="Glyco_hydro_20b"/>
    <property type="match status" value="1"/>
</dbReference>
<feature type="active site" description="Proton donor" evidence="8">
    <location>
        <position position="534"/>
    </location>
</feature>
<dbReference type="CDD" id="cd02847">
    <property type="entry name" value="E_set_Chitobiase_C"/>
    <property type="match status" value="1"/>
</dbReference>
<name>A0AA37RXL6_9GAMM</name>
<keyword evidence="9" id="KW-0732">Signal</keyword>
<dbReference type="PRINTS" id="PR00738">
    <property type="entry name" value="GLHYDRLASE20"/>
</dbReference>
<dbReference type="EMBL" id="BSNC01000006">
    <property type="protein sequence ID" value="GLP97279.1"/>
    <property type="molecule type" value="Genomic_DNA"/>
</dbReference>
<dbReference type="Pfam" id="PF03173">
    <property type="entry name" value="CHB_HEX"/>
    <property type="match status" value="1"/>
</dbReference>
<dbReference type="Gene3D" id="2.60.40.290">
    <property type="match status" value="1"/>
</dbReference>
<keyword evidence="5" id="KW-0326">Glycosidase</keyword>
<feature type="chain" id="PRO_5041347908" description="beta-N-acetylhexosaminidase" evidence="9">
    <location>
        <begin position="27"/>
        <end position="852"/>
    </location>
</feature>
<evidence type="ECO:0000256" key="5">
    <source>
        <dbReference type="ARBA" id="ARBA00023295"/>
    </source>
</evidence>
<dbReference type="Pfam" id="PF00728">
    <property type="entry name" value="Glyco_hydro_20"/>
    <property type="match status" value="1"/>
</dbReference>
<sequence>MKPLHYSPFPLLSCAALCLTAMPSIAETAVDWPSFAQQLQFKQGVVSNVRESGKHTGVIQLTNTGSQTLPAGQSDWSLYIHNIRFIDKVFNDSVVIKHIQGDLFQLTPTASFAGLAPGEQLTVEYQGGNWVASESDFMPRAFLVGPNGSAITIANSDSENYNDFVIPFTTQAQLKRYPEDKFTQADLEWRYQRNQGAYAQTNTASPRLIPSPKSVSINPGETQLNADWHLEYDAKLTDSADLLLSELAQHQIQLSNASTAANRPLKLSIDSNLAESESYRLTITQDAIQIRGADNAGVYYGVQSLLRLIPLDAKHSATLPNLVIEDAPLYSWRGMHYDIGRNFHGKHAIAQLIEQMGRYKLNRLHLHLSDDEGWRLAIPGLPELTEVGGKRCFDLSEQACLLPQLGNGPHANAAGNGYLSKADFIELLTLAKRHHIQVIPELDTPGHARAAIKAMEARYQRLKAQNQLQAAQEFLLSESGDTSEYLSVQNYTDNAINVCLESSYRFMDKIITEVQKMYQQADAPLDWFHFGGDETPKGAWEGSPSCQALIQDKSNSVNQVADLKAYFSARVSQIAKAKGLNLAGWEDGLMYDQTQPFAREQFATDKVLAHAWDNIWEWGVADRAYRLANADYQVVLSSVTHLYLDHPYEVSPQERGYYWGARFIDTQKTFGFNPLDLYANADYTRAGDAITDLVKLVGRELPGLQKPQNLLGIQGQLWSETVRTREQMQAMVFPRLAAIAERAWHQADWQGKNLVQQQHADWASFAQRMGHYELPRLIQAGIHPRLPLPGAKVVDKQLLLNSPFPGLTLEYSVDGEHWQNYSASSRLSADGDYWLRTRVADKVSRAARYQSQ</sequence>
<evidence type="ECO:0000256" key="6">
    <source>
        <dbReference type="ARBA" id="ARBA00030512"/>
    </source>
</evidence>
<dbReference type="GO" id="GO:0005975">
    <property type="term" value="P:carbohydrate metabolic process"/>
    <property type="evidence" value="ECO:0007669"/>
    <property type="project" value="InterPro"/>
</dbReference>
<accession>A0AA37RXL6</accession>
<reference evidence="11" key="1">
    <citation type="journal article" date="2014" name="Int. J. Syst. Evol. Microbiol.">
        <title>Complete genome sequence of Corynebacterium casei LMG S-19264T (=DSM 44701T), isolated from a smear-ripened cheese.</title>
        <authorList>
            <consortium name="US DOE Joint Genome Institute (JGI-PGF)"/>
            <person name="Walter F."/>
            <person name="Albersmeier A."/>
            <person name="Kalinowski J."/>
            <person name="Ruckert C."/>
        </authorList>
    </citation>
    <scope>NUCLEOTIDE SEQUENCE</scope>
    <source>
        <strain evidence="11">NBRC 101628</strain>
    </source>
</reference>
<evidence type="ECO:0000313" key="11">
    <source>
        <dbReference type="EMBL" id="GLP97279.1"/>
    </source>
</evidence>
<evidence type="ECO:0000256" key="2">
    <source>
        <dbReference type="ARBA" id="ARBA00006285"/>
    </source>
</evidence>
<dbReference type="InterPro" id="IPR025705">
    <property type="entry name" value="Beta_hexosaminidase_sua/sub"/>
</dbReference>